<evidence type="ECO:0000313" key="2">
    <source>
        <dbReference type="EMBL" id="MPV36214.1"/>
    </source>
</evidence>
<dbReference type="EMBL" id="WHPC01000008">
    <property type="protein sequence ID" value="MPV36214.1"/>
    <property type="molecule type" value="Genomic_DNA"/>
</dbReference>
<protein>
    <submittedName>
        <fullName evidence="2">Extracellular solute-binding protein</fullName>
    </submittedName>
</protein>
<keyword evidence="3" id="KW-1185">Reference proteome</keyword>
<accession>A0A6N7ELT8</accession>
<dbReference type="Pfam" id="PF01547">
    <property type="entry name" value="SBP_bac_1"/>
    <property type="match status" value="1"/>
</dbReference>
<dbReference type="OrthoDB" id="358201at2"/>
<keyword evidence="1" id="KW-0732">Signal</keyword>
<proteinExistence type="predicted"/>
<sequence>MSTSSRTRARVTGVGVLATAALALAACTPGSNNAPEETSEATTGEASEVVTDISELEDQTLVVWDQEVRGGQNEQMERLNQAFEDQYPNIKIDRVTQSNEDLTATLRLALTGDDAPDVTQANNSRSQMGQFVAAGQLLALDDYAAAYGWTDRFSDSVLQNTSYSPDGVTFGEGSIYGLPQVGEVVGVFYDKAKLAELGLEVPETWSEFEDQLATIAEAGETPLLLGNLDQWPALHVFGPVQGAYVPADEIRALGFGNEGASWTTDTNLEAATALQGWAESGYFNEGFNGADYDATWQSLTEGAGVYLIGGSWLAADLEAAMGDGVGFFAPPPVEAGAGPVTTGGTGIPFAITSQAENPDVAAAYIDFITSEDAMAVLAETGNMPVVDTAEHAPESGLQSEVFAAYADVTENGDLVPYLDWATPTMATTLGQALQGLMAGELTPEAFAETVEADYAEFVASAQ</sequence>
<comment type="caution">
    <text evidence="2">The sequence shown here is derived from an EMBL/GenBank/DDBJ whole genome shotgun (WGS) entry which is preliminary data.</text>
</comment>
<reference evidence="2 3" key="1">
    <citation type="submission" date="2019-10" db="EMBL/GenBank/DDBJ databases">
        <title>Georgenia wutianyii sp. nov. and Georgenia yuyongxinii sp. nov. isolated from plateau pika (Ochotona curzoniae) in the Qinghai-Tibet plateau of China.</title>
        <authorList>
            <person name="Tian Z."/>
        </authorList>
    </citation>
    <scope>NUCLEOTIDE SEQUENCE [LARGE SCALE GENOMIC DNA]</scope>
    <source>
        <strain evidence="2 3">JCM 19765</strain>
    </source>
</reference>
<evidence type="ECO:0000313" key="3">
    <source>
        <dbReference type="Proteomes" id="UP000437709"/>
    </source>
</evidence>
<dbReference type="RefSeq" id="WP_152195809.1">
    <property type="nucleotide sequence ID" value="NZ_VUKD01000004.1"/>
</dbReference>
<dbReference type="InterPro" id="IPR050490">
    <property type="entry name" value="Bact_solute-bd_prot1"/>
</dbReference>
<organism evidence="2 3">
    <name type="scientific">Georgenia subflava</name>
    <dbReference type="NCBI Taxonomy" id="1622177"/>
    <lineage>
        <taxon>Bacteria</taxon>
        <taxon>Bacillati</taxon>
        <taxon>Actinomycetota</taxon>
        <taxon>Actinomycetes</taxon>
        <taxon>Micrococcales</taxon>
        <taxon>Bogoriellaceae</taxon>
        <taxon>Georgenia</taxon>
    </lineage>
</organism>
<feature type="signal peptide" evidence="1">
    <location>
        <begin position="1"/>
        <end position="25"/>
    </location>
</feature>
<dbReference type="PANTHER" id="PTHR43649">
    <property type="entry name" value="ARABINOSE-BINDING PROTEIN-RELATED"/>
    <property type="match status" value="1"/>
</dbReference>
<dbReference type="InterPro" id="IPR006059">
    <property type="entry name" value="SBP"/>
</dbReference>
<dbReference type="Gene3D" id="3.40.190.10">
    <property type="entry name" value="Periplasmic binding protein-like II"/>
    <property type="match status" value="2"/>
</dbReference>
<gene>
    <name evidence="2" type="ORF">GB881_03985</name>
</gene>
<dbReference type="AlphaFoldDB" id="A0A6N7ELT8"/>
<feature type="chain" id="PRO_5038624529" evidence="1">
    <location>
        <begin position="26"/>
        <end position="462"/>
    </location>
</feature>
<dbReference type="PANTHER" id="PTHR43649:SF12">
    <property type="entry name" value="DIACETYLCHITOBIOSE BINDING PROTEIN DASA"/>
    <property type="match status" value="1"/>
</dbReference>
<evidence type="ECO:0000256" key="1">
    <source>
        <dbReference type="SAM" id="SignalP"/>
    </source>
</evidence>
<dbReference type="Proteomes" id="UP000437709">
    <property type="component" value="Unassembled WGS sequence"/>
</dbReference>
<dbReference type="PROSITE" id="PS51257">
    <property type="entry name" value="PROKAR_LIPOPROTEIN"/>
    <property type="match status" value="1"/>
</dbReference>
<name>A0A6N7ELT8_9MICO</name>
<dbReference type="SUPFAM" id="SSF53850">
    <property type="entry name" value="Periplasmic binding protein-like II"/>
    <property type="match status" value="1"/>
</dbReference>